<accession>A0A9D3U9I5</accession>
<keyword evidence="2" id="KW-1185">Reference proteome</keyword>
<evidence type="ECO:0000313" key="1">
    <source>
        <dbReference type="EMBL" id="KAH1032432.1"/>
    </source>
</evidence>
<dbReference type="EMBL" id="JAIQCV010000013">
    <property type="protein sequence ID" value="KAH1032432.1"/>
    <property type="molecule type" value="Genomic_DNA"/>
</dbReference>
<dbReference type="AlphaFoldDB" id="A0A9D3U9I5"/>
<gene>
    <name evidence="1" type="ORF">J1N35_044606</name>
</gene>
<reference evidence="1 2" key="1">
    <citation type="journal article" date="2021" name="Plant Biotechnol. J.">
        <title>Multi-omics assisted identification of the key and species-specific regulatory components of drought-tolerant mechanisms in Gossypium stocksii.</title>
        <authorList>
            <person name="Yu D."/>
            <person name="Ke L."/>
            <person name="Zhang D."/>
            <person name="Wu Y."/>
            <person name="Sun Y."/>
            <person name="Mei J."/>
            <person name="Sun J."/>
            <person name="Sun Y."/>
        </authorList>
    </citation>
    <scope>NUCLEOTIDE SEQUENCE [LARGE SCALE GENOMIC DNA]</scope>
    <source>
        <strain evidence="2">cv. E1</strain>
        <tissue evidence="1">Leaf</tissue>
    </source>
</reference>
<dbReference type="Proteomes" id="UP000828251">
    <property type="component" value="Unassembled WGS sequence"/>
</dbReference>
<organism evidence="1 2">
    <name type="scientific">Gossypium stocksii</name>
    <dbReference type="NCBI Taxonomy" id="47602"/>
    <lineage>
        <taxon>Eukaryota</taxon>
        <taxon>Viridiplantae</taxon>
        <taxon>Streptophyta</taxon>
        <taxon>Embryophyta</taxon>
        <taxon>Tracheophyta</taxon>
        <taxon>Spermatophyta</taxon>
        <taxon>Magnoliopsida</taxon>
        <taxon>eudicotyledons</taxon>
        <taxon>Gunneridae</taxon>
        <taxon>Pentapetalae</taxon>
        <taxon>rosids</taxon>
        <taxon>malvids</taxon>
        <taxon>Malvales</taxon>
        <taxon>Malvaceae</taxon>
        <taxon>Malvoideae</taxon>
        <taxon>Gossypium</taxon>
    </lineage>
</organism>
<name>A0A9D3U9I5_9ROSI</name>
<protein>
    <submittedName>
        <fullName evidence="1">Uncharacterized protein</fullName>
    </submittedName>
</protein>
<proteinExistence type="predicted"/>
<sequence>MGIEILNDFHNRARARWKSNKIGGIIIGDGGWCSDDDKLKQHAMGFFQELYIAGLRVAGTFPCHGMFPLLSLNDRDLLSMEATSEEIYKAVFSMAPPKALEIDGFHVKFY</sequence>
<dbReference type="OrthoDB" id="1002559at2759"/>
<comment type="caution">
    <text evidence="1">The sequence shown here is derived from an EMBL/GenBank/DDBJ whole genome shotgun (WGS) entry which is preliminary data.</text>
</comment>
<evidence type="ECO:0000313" key="2">
    <source>
        <dbReference type="Proteomes" id="UP000828251"/>
    </source>
</evidence>